<dbReference type="InterPro" id="IPR005503">
    <property type="entry name" value="FliL"/>
</dbReference>
<comment type="caution">
    <text evidence="11">The sequence shown here is derived from an EMBL/GenBank/DDBJ whole genome shotgun (WGS) entry which is preliminary data.</text>
</comment>
<keyword evidence="8 10" id="KW-1133">Transmembrane helix</keyword>
<dbReference type="GO" id="GO:0005886">
    <property type="term" value="C:plasma membrane"/>
    <property type="evidence" value="ECO:0007669"/>
    <property type="project" value="UniProtKB-SubCell"/>
</dbReference>
<comment type="similarity">
    <text evidence="3 10">Belongs to the FliL family.</text>
</comment>
<protein>
    <recommendedName>
        <fullName evidence="10">Flagellar protein FliL</fullName>
    </recommendedName>
</protein>
<feature type="transmembrane region" description="Helical" evidence="10">
    <location>
        <begin position="27"/>
        <end position="47"/>
    </location>
</feature>
<evidence type="ECO:0000256" key="2">
    <source>
        <dbReference type="ARBA" id="ARBA00004162"/>
    </source>
</evidence>
<dbReference type="GO" id="GO:0009425">
    <property type="term" value="C:bacterial-type flagellum basal body"/>
    <property type="evidence" value="ECO:0007669"/>
    <property type="project" value="InterPro"/>
</dbReference>
<dbReference type="RefSeq" id="WP_109775281.1">
    <property type="nucleotide sequence ID" value="NZ_QGDQ01000019.1"/>
</dbReference>
<keyword evidence="4 10" id="KW-1003">Cell membrane</keyword>
<keyword evidence="12" id="KW-1185">Reference proteome</keyword>
<dbReference type="EMBL" id="QGDQ01000019">
    <property type="protein sequence ID" value="PWJ52583.1"/>
    <property type="molecule type" value="Genomic_DNA"/>
</dbReference>
<evidence type="ECO:0000256" key="9">
    <source>
        <dbReference type="ARBA" id="ARBA00023136"/>
    </source>
</evidence>
<keyword evidence="7 10" id="KW-0283">Flagellar rotation</keyword>
<evidence type="ECO:0000256" key="6">
    <source>
        <dbReference type="ARBA" id="ARBA00022692"/>
    </source>
</evidence>
<evidence type="ECO:0000256" key="8">
    <source>
        <dbReference type="ARBA" id="ARBA00022989"/>
    </source>
</evidence>
<evidence type="ECO:0000256" key="3">
    <source>
        <dbReference type="ARBA" id="ARBA00008281"/>
    </source>
</evidence>
<keyword evidence="5 10" id="KW-0145">Chemotaxis</keyword>
<dbReference type="Pfam" id="PF03748">
    <property type="entry name" value="FliL"/>
    <property type="match status" value="1"/>
</dbReference>
<accession>A0A316A4U9</accession>
<keyword evidence="6 10" id="KW-0812">Transmembrane</keyword>
<evidence type="ECO:0000256" key="1">
    <source>
        <dbReference type="ARBA" id="ARBA00002254"/>
    </source>
</evidence>
<sequence length="157" mass="16730">MAEARTATPAKGDATDEAGAKKGKKKLFLIIGVAALALAGGGYYFLFMKGAPAEAAPVEKPKPVAGAVVSIDPISINLAEGHYLKLGLALQQTAEVTENVDGSQALDTAIELYSGKSMAELSDPTSREAVKKELSEKIEKKYEDKVMDVYFTQYVMQ</sequence>
<name>A0A316A4U9_9ACTN</name>
<evidence type="ECO:0000256" key="10">
    <source>
        <dbReference type="RuleBase" id="RU364125"/>
    </source>
</evidence>
<comment type="function">
    <text evidence="1 10">Controls the rotational direction of flagella during chemotaxis.</text>
</comment>
<keyword evidence="11" id="KW-0282">Flagellum</keyword>
<keyword evidence="9 10" id="KW-0472">Membrane</keyword>
<reference evidence="11 12" key="1">
    <citation type="submission" date="2018-03" db="EMBL/GenBank/DDBJ databases">
        <title>Genomic Encyclopedia of Archaeal and Bacterial Type Strains, Phase II (KMG-II): from individual species to whole genera.</title>
        <authorList>
            <person name="Goeker M."/>
        </authorList>
    </citation>
    <scope>NUCLEOTIDE SEQUENCE [LARGE SCALE GENOMIC DNA]</scope>
    <source>
        <strain evidence="11 12">DSM 44889</strain>
    </source>
</reference>
<dbReference type="PANTHER" id="PTHR35091">
    <property type="entry name" value="FLAGELLAR PROTEIN FLIL"/>
    <property type="match status" value="1"/>
</dbReference>
<dbReference type="Proteomes" id="UP000245469">
    <property type="component" value="Unassembled WGS sequence"/>
</dbReference>
<evidence type="ECO:0000313" key="12">
    <source>
        <dbReference type="Proteomes" id="UP000245469"/>
    </source>
</evidence>
<gene>
    <name evidence="11" type="ORF">BXY45_11978</name>
</gene>
<comment type="subcellular location">
    <subcellularLocation>
        <location evidence="2">Cell membrane</location>
        <topology evidence="2">Single-pass membrane protein</topology>
    </subcellularLocation>
</comment>
<proteinExistence type="inferred from homology"/>
<organism evidence="11 12">
    <name type="scientific">Quadrisphaera granulorum</name>
    <dbReference type="NCBI Taxonomy" id="317664"/>
    <lineage>
        <taxon>Bacteria</taxon>
        <taxon>Bacillati</taxon>
        <taxon>Actinomycetota</taxon>
        <taxon>Actinomycetes</taxon>
        <taxon>Kineosporiales</taxon>
        <taxon>Kineosporiaceae</taxon>
        <taxon>Quadrisphaera</taxon>
    </lineage>
</organism>
<dbReference type="GO" id="GO:0071978">
    <property type="term" value="P:bacterial-type flagellum-dependent swarming motility"/>
    <property type="evidence" value="ECO:0007669"/>
    <property type="project" value="TreeGrafter"/>
</dbReference>
<dbReference type="PANTHER" id="PTHR35091:SF2">
    <property type="entry name" value="FLAGELLAR PROTEIN FLIL"/>
    <property type="match status" value="1"/>
</dbReference>
<dbReference type="OrthoDB" id="3537056at2"/>
<evidence type="ECO:0000256" key="7">
    <source>
        <dbReference type="ARBA" id="ARBA00022779"/>
    </source>
</evidence>
<evidence type="ECO:0000256" key="5">
    <source>
        <dbReference type="ARBA" id="ARBA00022500"/>
    </source>
</evidence>
<keyword evidence="11" id="KW-0969">Cilium</keyword>
<keyword evidence="11" id="KW-0966">Cell projection</keyword>
<evidence type="ECO:0000313" key="11">
    <source>
        <dbReference type="EMBL" id="PWJ52583.1"/>
    </source>
</evidence>
<dbReference type="AlphaFoldDB" id="A0A316A4U9"/>
<dbReference type="GO" id="GO:0006935">
    <property type="term" value="P:chemotaxis"/>
    <property type="evidence" value="ECO:0007669"/>
    <property type="project" value="UniProtKB-KW"/>
</dbReference>
<evidence type="ECO:0000256" key="4">
    <source>
        <dbReference type="ARBA" id="ARBA00022475"/>
    </source>
</evidence>